<dbReference type="Pfam" id="PF02472">
    <property type="entry name" value="ExbD"/>
    <property type="match status" value="1"/>
</dbReference>
<dbReference type="InterPro" id="IPR003400">
    <property type="entry name" value="ExbD"/>
</dbReference>
<organism evidence="9 10">
    <name type="scientific">Longibacter salinarum</name>
    <dbReference type="NCBI Taxonomy" id="1850348"/>
    <lineage>
        <taxon>Bacteria</taxon>
        <taxon>Pseudomonadati</taxon>
        <taxon>Rhodothermota</taxon>
        <taxon>Rhodothermia</taxon>
        <taxon>Rhodothermales</taxon>
        <taxon>Salisaetaceae</taxon>
        <taxon>Longibacter</taxon>
    </lineage>
</organism>
<dbReference type="OrthoDB" id="9810103at2"/>
<evidence type="ECO:0000313" key="9">
    <source>
        <dbReference type="EMBL" id="PEN12882.1"/>
    </source>
</evidence>
<dbReference type="GO" id="GO:0022857">
    <property type="term" value="F:transmembrane transporter activity"/>
    <property type="evidence" value="ECO:0007669"/>
    <property type="project" value="InterPro"/>
</dbReference>
<dbReference type="EMBL" id="PDEQ01000006">
    <property type="protein sequence ID" value="PEN12882.1"/>
    <property type="molecule type" value="Genomic_DNA"/>
</dbReference>
<sequence length="150" mass="16886">MSTHFQKRSSDTEPGFTTASLPDIVFMLLIFFMVSTVLRETDLKVQTSLPSAEALTKIDQKRLISAVYIGPIKQGEKQGQTAVQIDDALIENTSAIRNIMYGKLQEQPKLIVSLKVDRESQMKIVNEVQQELREAGTLRINYSSTREGPR</sequence>
<evidence type="ECO:0000256" key="3">
    <source>
        <dbReference type="ARBA" id="ARBA00022475"/>
    </source>
</evidence>
<protein>
    <submittedName>
        <fullName evidence="9">Biopolymer transporter ExbD</fullName>
    </submittedName>
</protein>
<evidence type="ECO:0000313" key="10">
    <source>
        <dbReference type="Proteomes" id="UP000220102"/>
    </source>
</evidence>
<proteinExistence type="inferred from homology"/>
<evidence type="ECO:0000256" key="8">
    <source>
        <dbReference type="SAM" id="Phobius"/>
    </source>
</evidence>
<dbReference type="Proteomes" id="UP000220102">
    <property type="component" value="Unassembled WGS sequence"/>
</dbReference>
<evidence type="ECO:0000256" key="2">
    <source>
        <dbReference type="ARBA" id="ARBA00005811"/>
    </source>
</evidence>
<dbReference type="PANTHER" id="PTHR30558:SF3">
    <property type="entry name" value="BIOPOLYMER TRANSPORT PROTEIN EXBD-RELATED"/>
    <property type="match status" value="1"/>
</dbReference>
<keyword evidence="7" id="KW-0653">Protein transport</keyword>
<keyword evidence="10" id="KW-1185">Reference proteome</keyword>
<keyword evidence="3" id="KW-1003">Cell membrane</keyword>
<reference evidence="9 10" key="1">
    <citation type="submission" date="2017-10" db="EMBL/GenBank/DDBJ databases">
        <title>Draft genome of Longibacter Salinarum.</title>
        <authorList>
            <person name="Goh K.M."/>
            <person name="Shamsir M.S."/>
            <person name="Lim S.W."/>
        </authorList>
    </citation>
    <scope>NUCLEOTIDE SEQUENCE [LARGE SCALE GENOMIC DNA]</scope>
    <source>
        <strain evidence="9 10">KCTC 52045</strain>
    </source>
</reference>
<dbReference type="PANTHER" id="PTHR30558">
    <property type="entry name" value="EXBD MEMBRANE COMPONENT OF PMF-DRIVEN MACROMOLECULE IMPORT SYSTEM"/>
    <property type="match status" value="1"/>
</dbReference>
<comment type="similarity">
    <text evidence="2 7">Belongs to the ExbD/TolR family.</text>
</comment>
<keyword evidence="5 8" id="KW-1133">Transmembrane helix</keyword>
<keyword evidence="6 8" id="KW-0472">Membrane</keyword>
<evidence type="ECO:0000256" key="5">
    <source>
        <dbReference type="ARBA" id="ARBA00022989"/>
    </source>
</evidence>
<gene>
    <name evidence="9" type="ORF">CRI94_12830</name>
</gene>
<dbReference type="RefSeq" id="WP_098076350.1">
    <property type="nucleotide sequence ID" value="NZ_PDEQ01000006.1"/>
</dbReference>
<evidence type="ECO:0000256" key="4">
    <source>
        <dbReference type="ARBA" id="ARBA00022692"/>
    </source>
</evidence>
<keyword evidence="4 7" id="KW-0812">Transmembrane</keyword>
<name>A0A2A8CW14_9BACT</name>
<dbReference type="GO" id="GO:0005886">
    <property type="term" value="C:plasma membrane"/>
    <property type="evidence" value="ECO:0007669"/>
    <property type="project" value="UniProtKB-SubCell"/>
</dbReference>
<evidence type="ECO:0000256" key="6">
    <source>
        <dbReference type="ARBA" id="ARBA00023136"/>
    </source>
</evidence>
<evidence type="ECO:0000256" key="7">
    <source>
        <dbReference type="RuleBase" id="RU003879"/>
    </source>
</evidence>
<comment type="subcellular location">
    <subcellularLocation>
        <location evidence="1">Cell membrane</location>
        <topology evidence="1">Single-pass membrane protein</topology>
    </subcellularLocation>
    <subcellularLocation>
        <location evidence="7">Cell membrane</location>
        <topology evidence="7">Single-pass type II membrane protein</topology>
    </subcellularLocation>
</comment>
<dbReference type="GO" id="GO:0015031">
    <property type="term" value="P:protein transport"/>
    <property type="evidence" value="ECO:0007669"/>
    <property type="project" value="UniProtKB-KW"/>
</dbReference>
<comment type="caution">
    <text evidence="9">The sequence shown here is derived from an EMBL/GenBank/DDBJ whole genome shotgun (WGS) entry which is preliminary data.</text>
</comment>
<accession>A0A2A8CW14</accession>
<evidence type="ECO:0000256" key="1">
    <source>
        <dbReference type="ARBA" id="ARBA00004162"/>
    </source>
</evidence>
<feature type="transmembrane region" description="Helical" evidence="8">
    <location>
        <begin position="20"/>
        <end position="38"/>
    </location>
</feature>
<keyword evidence="7" id="KW-0813">Transport</keyword>
<dbReference type="AlphaFoldDB" id="A0A2A8CW14"/>